<sequence>MGVRHSLLRVEAAWWMSRTFLSNLATWAALIGWIAADPQLLGWPRMIALVVAVVALNGAMFVVNDILDADGDAVTAPYLPLPSGLLTLRQAWLAAGAGVLVAAVGLVLAARTTGRLLTGAVLLLAGIVLSAAYSKVKDYGIWGSLTVALPQSVPAAVAWVVAGGGPVGEALLVLTYLLLASVSNNVLAALRDVEKDPAAGNRTLAVRIGAPGAFRVAALAGFAALVPVAVLAVARPGWWGLGFAAAGAVIHLLCYPRLLRNFAEPGRDRVQRLADQRLWKLGEYVKHSSVVAVFHPVAGLVCGAVLYACLRGGYRVYRARLVSGAIRRSLANPVPVAGHD</sequence>
<dbReference type="PANTHER" id="PTHR42723">
    <property type="entry name" value="CHLOROPHYLL SYNTHASE"/>
    <property type="match status" value="1"/>
</dbReference>
<dbReference type="GO" id="GO:0016020">
    <property type="term" value="C:membrane"/>
    <property type="evidence" value="ECO:0007669"/>
    <property type="project" value="UniProtKB-SubCell"/>
</dbReference>
<dbReference type="Pfam" id="PF01040">
    <property type="entry name" value="UbiA"/>
    <property type="match status" value="1"/>
</dbReference>
<feature type="transmembrane region" description="Helical" evidence="5">
    <location>
        <begin position="47"/>
        <end position="67"/>
    </location>
</feature>
<feature type="transmembrane region" description="Helical" evidence="5">
    <location>
        <begin position="116"/>
        <end position="133"/>
    </location>
</feature>
<dbReference type="GO" id="GO:0016765">
    <property type="term" value="F:transferase activity, transferring alkyl or aryl (other than methyl) groups"/>
    <property type="evidence" value="ECO:0007669"/>
    <property type="project" value="InterPro"/>
</dbReference>
<evidence type="ECO:0000256" key="5">
    <source>
        <dbReference type="SAM" id="Phobius"/>
    </source>
</evidence>
<dbReference type="InterPro" id="IPR044878">
    <property type="entry name" value="UbiA_sf"/>
</dbReference>
<keyword evidence="2 5" id="KW-0812">Transmembrane</keyword>
<evidence type="ECO:0000256" key="1">
    <source>
        <dbReference type="ARBA" id="ARBA00004141"/>
    </source>
</evidence>
<protein>
    <submittedName>
        <fullName evidence="6">UbiA prenyltransferase family protein</fullName>
    </submittedName>
</protein>
<proteinExistence type="predicted"/>
<dbReference type="EMBL" id="CP058905">
    <property type="protein sequence ID" value="QLJ96941.1"/>
    <property type="molecule type" value="Genomic_DNA"/>
</dbReference>
<evidence type="ECO:0000256" key="3">
    <source>
        <dbReference type="ARBA" id="ARBA00022989"/>
    </source>
</evidence>
<evidence type="ECO:0000313" key="6">
    <source>
        <dbReference type="EMBL" id="QLJ96941.1"/>
    </source>
</evidence>
<feature type="transmembrane region" description="Helical" evidence="5">
    <location>
        <begin position="289"/>
        <end position="310"/>
    </location>
</feature>
<dbReference type="Gene3D" id="1.20.120.1780">
    <property type="entry name" value="UbiA prenyltransferase"/>
    <property type="match status" value="1"/>
</dbReference>
<accession>A0A7D5Y6S2</accession>
<feature type="transmembrane region" description="Helical" evidence="5">
    <location>
        <begin position="12"/>
        <end position="35"/>
    </location>
</feature>
<dbReference type="AlphaFoldDB" id="A0A7D5Y6S2"/>
<keyword evidence="4 5" id="KW-0472">Membrane</keyword>
<keyword evidence="6" id="KW-0808">Transferase</keyword>
<evidence type="ECO:0000256" key="2">
    <source>
        <dbReference type="ARBA" id="ARBA00022692"/>
    </source>
</evidence>
<comment type="subcellular location">
    <subcellularLocation>
        <location evidence="1">Membrane</location>
        <topology evidence="1">Multi-pass membrane protein</topology>
    </subcellularLocation>
</comment>
<dbReference type="InterPro" id="IPR000537">
    <property type="entry name" value="UbiA_prenyltransferase"/>
</dbReference>
<dbReference type="InterPro" id="IPR050475">
    <property type="entry name" value="Prenyltransferase_related"/>
</dbReference>
<reference evidence="6" key="1">
    <citation type="submission" date="2020-08" db="EMBL/GenBank/DDBJ databases">
        <title>A bifunctional nitrone conjugated secondary metabolite targeting the ribosome.</title>
        <authorList>
            <person name="Limbrick E.M."/>
            <person name="Graf M."/>
            <person name="Derewacz D.K."/>
            <person name="Nguyen F."/>
            <person name="Spraggins J.M."/>
            <person name="Wieland M."/>
            <person name="Ynigez-Gutierrez A.E."/>
            <person name="Reisman B.J."/>
            <person name="Zinshteyn B."/>
            <person name="McCulloch K."/>
            <person name="Iverson T.M."/>
            <person name="Green R."/>
            <person name="Wilson D.N."/>
            <person name="Bachmann B.O."/>
        </authorList>
    </citation>
    <scope>NUCLEOTIDE SEQUENCE</scope>
    <source>
        <strain evidence="6">Africana</strain>
    </source>
</reference>
<gene>
    <name evidence="6" type="ORF">HZU44_18870</name>
</gene>
<name>A0A7D5Y6S2_9ACTN</name>
<evidence type="ECO:0000256" key="4">
    <source>
        <dbReference type="ARBA" id="ARBA00023136"/>
    </source>
</evidence>
<feature type="transmembrane region" description="Helical" evidence="5">
    <location>
        <begin position="210"/>
        <end position="231"/>
    </location>
</feature>
<keyword evidence="3 5" id="KW-1133">Transmembrane helix</keyword>
<organism evidence="6">
    <name type="scientific">Micromonospora carbonacea</name>
    <dbReference type="NCBI Taxonomy" id="47853"/>
    <lineage>
        <taxon>Bacteria</taxon>
        <taxon>Bacillati</taxon>
        <taxon>Actinomycetota</taxon>
        <taxon>Actinomycetes</taxon>
        <taxon>Micromonosporales</taxon>
        <taxon>Micromonosporaceae</taxon>
        <taxon>Micromonospora</taxon>
    </lineage>
</organism>
<feature type="transmembrane region" description="Helical" evidence="5">
    <location>
        <begin position="87"/>
        <end position="109"/>
    </location>
</feature>
<dbReference type="Gene3D" id="1.10.357.140">
    <property type="entry name" value="UbiA prenyltransferase"/>
    <property type="match status" value="1"/>
</dbReference>
<dbReference type="PANTHER" id="PTHR42723:SF1">
    <property type="entry name" value="CHLOROPHYLL SYNTHASE, CHLOROPLASTIC"/>
    <property type="match status" value="1"/>
</dbReference>